<organism evidence="1">
    <name type="scientific">Brassica cretica</name>
    <name type="common">Mustard</name>
    <dbReference type="NCBI Taxonomy" id="69181"/>
    <lineage>
        <taxon>Eukaryota</taxon>
        <taxon>Viridiplantae</taxon>
        <taxon>Streptophyta</taxon>
        <taxon>Embryophyta</taxon>
        <taxon>Tracheophyta</taxon>
        <taxon>Spermatophyta</taxon>
        <taxon>Magnoliopsida</taxon>
        <taxon>eudicotyledons</taxon>
        <taxon>Gunneridae</taxon>
        <taxon>Pentapetalae</taxon>
        <taxon>rosids</taxon>
        <taxon>malvids</taxon>
        <taxon>Brassicales</taxon>
        <taxon>Brassicaceae</taxon>
        <taxon>Brassiceae</taxon>
        <taxon>Brassica</taxon>
    </lineage>
</organism>
<name>A0A8S9IRG8_BRACR</name>
<comment type="caution">
    <text evidence="1">The sequence shown here is derived from an EMBL/GenBank/DDBJ whole genome shotgun (WGS) entry which is preliminary data.</text>
</comment>
<evidence type="ECO:0000313" key="1">
    <source>
        <dbReference type="EMBL" id="KAF2572600.1"/>
    </source>
</evidence>
<reference evidence="1" key="1">
    <citation type="submission" date="2019-12" db="EMBL/GenBank/DDBJ databases">
        <title>Genome sequencing and annotation of Brassica cretica.</title>
        <authorList>
            <person name="Studholme D.J."/>
            <person name="Sarris P.F."/>
        </authorList>
    </citation>
    <scope>NUCLEOTIDE SEQUENCE</scope>
    <source>
        <strain evidence="1">PFS-102/07</strain>
        <tissue evidence="1">Leaf</tissue>
    </source>
</reference>
<gene>
    <name evidence="1" type="ORF">F2Q70_00004640</name>
</gene>
<proteinExistence type="predicted"/>
<sequence length="125" mass="13828">MQMTDHDNVMLITGSWVHNDETESNEGLEEEWLEFAMSEIPLTCPHQKNDVGAPYKGKGKAIAIEGDIDVAGAKFLLPEMSTSKGAYGRNGEVAELCAVACSRNQRSPTSKTLKWRNMLKQNLSQ</sequence>
<protein>
    <submittedName>
        <fullName evidence="1">Uncharacterized protein</fullName>
    </submittedName>
</protein>
<dbReference type="AlphaFoldDB" id="A0A8S9IRG8"/>
<dbReference type="EMBL" id="QGKY02001015">
    <property type="protein sequence ID" value="KAF2572600.1"/>
    <property type="molecule type" value="Genomic_DNA"/>
</dbReference>
<accession>A0A8S9IRG8</accession>